<evidence type="ECO:0000256" key="10">
    <source>
        <dbReference type="ARBA" id="ARBA00023180"/>
    </source>
</evidence>
<keyword evidence="9" id="KW-0472">Membrane</keyword>
<evidence type="ECO:0000256" key="8">
    <source>
        <dbReference type="ARBA" id="ARBA00022989"/>
    </source>
</evidence>
<dbReference type="PROSITE" id="PS50268">
    <property type="entry name" value="CADHERIN_2"/>
    <property type="match status" value="7"/>
</dbReference>
<protein>
    <submittedName>
        <fullName evidence="13">CELR3 protein</fullName>
    </submittedName>
</protein>
<dbReference type="CDD" id="cd11304">
    <property type="entry name" value="Cadherin_repeat"/>
    <property type="match status" value="7"/>
</dbReference>
<dbReference type="FunFam" id="2.60.40.60:FF:000116">
    <property type="entry name" value="Dachsous cadherin-related 2"/>
    <property type="match status" value="1"/>
</dbReference>
<keyword evidence="14" id="KW-1185">Reference proteome</keyword>
<reference evidence="13 14" key="1">
    <citation type="submission" date="2019-09" db="EMBL/GenBank/DDBJ databases">
        <title>Bird 10,000 Genomes (B10K) Project - Family phase.</title>
        <authorList>
            <person name="Zhang G."/>
        </authorList>
    </citation>
    <scope>NUCLEOTIDE SEQUENCE [LARGE SCALE GENOMIC DNA]</scope>
    <source>
        <strain evidence="13">B10K-DU-012-55</strain>
        <tissue evidence="13">Muscle</tissue>
    </source>
</reference>
<evidence type="ECO:0000313" key="14">
    <source>
        <dbReference type="Proteomes" id="UP000586671"/>
    </source>
</evidence>
<comment type="subcellular location">
    <subcellularLocation>
        <location evidence="1">Cell membrane</location>
        <topology evidence="1">Single-pass membrane protein</topology>
    </subcellularLocation>
</comment>
<dbReference type="PANTHER" id="PTHR24026">
    <property type="entry name" value="FAT ATYPICAL CADHERIN-RELATED"/>
    <property type="match status" value="1"/>
</dbReference>
<dbReference type="PANTHER" id="PTHR24026:SF126">
    <property type="entry name" value="PROTOCADHERIN FAT 4"/>
    <property type="match status" value="1"/>
</dbReference>
<keyword evidence="5" id="KW-0677">Repeat</keyword>
<keyword evidence="6 11" id="KW-0106">Calcium</keyword>
<feature type="domain" description="Cadherin" evidence="12">
    <location>
        <begin position="52"/>
        <end position="153"/>
    </location>
</feature>
<feature type="domain" description="Cadherin" evidence="12">
    <location>
        <begin position="154"/>
        <end position="261"/>
    </location>
</feature>
<keyword evidence="8" id="KW-1133">Transmembrane helix</keyword>
<gene>
    <name evidence="13" type="primary">Celsr3</name>
    <name evidence="13" type="ORF">DROARD_R09293</name>
</gene>
<feature type="domain" description="Cadherin" evidence="12">
    <location>
        <begin position="607"/>
        <end position="716"/>
    </location>
</feature>
<dbReference type="PROSITE" id="PS00232">
    <property type="entry name" value="CADHERIN_1"/>
    <property type="match status" value="5"/>
</dbReference>
<dbReference type="GO" id="GO:0005509">
    <property type="term" value="F:calcium ion binding"/>
    <property type="evidence" value="ECO:0007669"/>
    <property type="project" value="UniProtKB-UniRule"/>
</dbReference>
<feature type="non-terminal residue" evidence="13">
    <location>
        <position position="1"/>
    </location>
</feature>
<proteinExistence type="predicted"/>
<keyword evidence="3" id="KW-0812">Transmembrane</keyword>
<evidence type="ECO:0000313" key="13">
    <source>
        <dbReference type="EMBL" id="NWU51438.1"/>
    </source>
</evidence>
<evidence type="ECO:0000256" key="11">
    <source>
        <dbReference type="PROSITE-ProRule" id="PRU00043"/>
    </source>
</evidence>
<sequence>NGNGIISTKTKLDYESQNNYILNISLSDGNTTDYATVFIKVTDVNDNSPVFGPTSTTITILENMPAGTSVTSVSATDMDESFNGLVVYSLRGGEGKMDIDTAGLILLQKVLDREDQGFYNLTVIASDQGQPRLSTALNLTVIIDDVNDNFPVFSSNRYEVSVPEDEALGKALLTVSATDRDTGANALVKYRIVSQQPPTSSPVFLVNLTTGQLSLSQQLDYEAINEFEVEVEASDGGEPSLSAKTHVFVHVLDINDNPPEFNQAAYDIFVSENLQKGSPIYTFSVTDKDEVENAQIIYYLSAEDGDNPYSIQQDGTILANGYLDRETKEEYELVVVASDNGVPQRQVIGRNTLFFVCSFLLFINLSVCAFSESWFSPVTRQNFTHVSIQVLDVNDNPPQFTKAQYLANVHVATAKEGVSVLFVTATDLDAGDNSVISYSLMNRSDDFRINNHTGEITLSSNLDHITTDTVVTLIVIAADNGVPQLTSNGKRVNDTNDNAPAFSTLIQTNLSAPENAASLDLGIFSATDLDIGVNALISYSLQDDFAGMFHINSSTGKLTTKKSLDREMMDNYELKIIATDSGKPPLSASLALSITVEDVNDNPPEFPHKSYSVTVKENEPPHVILSAAATDKDIGYNAIIHYTIIGETSSFHVGELSGNITTLQSLDYESRSQYTFILKAFNPEEPHLQDTANITGSSILLQKITVQDINEEGPIFDRPSY</sequence>
<dbReference type="GO" id="GO:0007156">
    <property type="term" value="P:homophilic cell adhesion via plasma membrane adhesion molecules"/>
    <property type="evidence" value="ECO:0007669"/>
    <property type="project" value="InterPro"/>
</dbReference>
<dbReference type="SMART" id="SM00112">
    <property type="entry name" value="CA"/>
    <property type="match status" value="7"/>
</dbReference>
<evidence type="ECO:0000256" key="7">
    <source>
        <dbReference type="ARBA" id="ARBA00022889"/>
    </source>
</evidence>
<dbReference type="GO" id="GO:0005886">
    <property type="term" value="C:plasma membrane"/>
    <property type="evidence" value="ECO:0007669"/>
    <property type="project" value="UniProtKB-SubCell"/>
</dbReference>
<dbReference type="InterPro" id="IPR020894">
    <property type="entry name" value="Cadherin_CS"/>
</dbReference>
<dbReference type="PRINTS" id="PR00205">
    <property type="entry name" value="CADHERIN"/>
</dbReference>
<evidence type="ECO:0000256" key="3">
    <source>
        <dbReference type="ARBA" id="ARBA00022692"/>
    </source>
</evidence>
<dbReference type="FunFam" id="2.60.40.60:FF:000033">
    <property type="entry name" value="FAT atypical cadherin 1"/>
    <property type="match status" value="1"/>
</dbReference>
<dbReference type="Proteomes" id="UP000586671">
    <property type="component" value="Unassembled WGS sequence"/>
</dbReference>
<feature type="domain" description="Cadherin" evidence="12">
    <location>
        <begin position="417"/>
        <end position="502"/>
    </location>
</feature>
<dbReference type="Pfam" id="PF00028">
    <property type="entry name" value="Cadherin"/>
    <property type="match status" value="6"/>
</dbReference>
<evidence type="ECO:0000256" key="6">
    <source>
        <dbReference type="ARBA" id="ARBA00022837"/>
    </source>
</evidence>
<name>A0A7K5XDV6_9CHAR</name>
<feature type="domain" description="Cadherin" evidence="12">
    <location>
        <begin position="262"/>
        <end position="400"/>
    </location>
</feature>
<keyword evidence="4" id="KW-0732">Signal</keyword>
<keyword evidence="2" id="KW-1003">Cell membrane</keyword>
<accession>A0A7K5XDV6</accession>
<dbReference type="InterPro" id="IPR015919">
    <property type="entry name" value="Cadherin-like_sf"/>
</dbReference>
<keyword evidence="10" id="KW-0325">Glycoprotein</keyword>
<feature type="domain" description="Cadherin" evidence="12">
    <location>
        <begin position="524"/>
        <end position="606"/>
    </location>
</feature>
<organism evidence="13 14">
    <name type="scientific">Dromas ardeola</name>
    <dbReference type="NCBI Taxonomy" id="458190"/>
    <lineage>
        <taxon>Eukaryota</taxon>
        <taxon>Metazoa</taxon>
        <taxon>Chordata</taxon>
        <taxon>Craniata</taxon>
        <taxon>Vertebrata</taxon>
        <taxon>Euteleostomi</taxon>
        <taxon>Archelosauria</taxon>
        <taxon>Archosauria</taxon>
        <taxon>Dinosauria</taxon>
        <taxon>Saurischia</taxon>
        <taxon>Theropoda</taxon>
        <taxon>Coelurosauria</taxon>
        <taxon>Aves</taxon>
        <taxon>Neognathae</taxon>
        <taxon>Neoaves</taxon>
        <taxon>Charadriiformes</taxon>
        <taxon>Dromadidae</taxon>
        <taxon>Dromas</taxon>
    </lineage>
</organism>
<comment type="caution">
    <text evidence="13">The sequence shown here is derived from an EMBL/GenBank/DDBJ whole genome shotgun (WGS) entry which is preliminary data.</text>
</comment>
<evidence type="ECO:0000256" key="5">
    <source>
        <dbReference type="ARBA" id="ARBA00022737"/>
    </source>
</evidence>
<evidence type="ECO:0000256" key="2">
    <source>
        <dbReference type="ARBA" id="ARBA00022475"/>
    </source>
</evidence>
<dbReference type="FunFam" id="2.60.40.60:FF:000002">
    <property type="entry name" value="Protocadherin alpha 2"/>
    <property type="match status" value="1"/>
</dbReference>
<dbReference type="FunFam" id="2.60.40.60:FF:000092">
    <property type="entry name" value="Protocadherin 8"/>
    <property type="match status" value="1"/>
</dbReference>
<dbReference type="AlphaFoldDB" id="A0A7K5XDV6"/>
<feature type="non-terminal residue" evidence="13">
    <location>
        <position position="721"/>
    </location>
</feature>
<feature type="domain" description="Cadherin" evidence="12">
    <location>
        <begin position="3"/>
        <end position="51"/>
    </location>
</feature>
<dbReference type="Gene3D" id="2.60.40.60">
    <property type="entry name" value="Cadherins"/>
    <property type="match status" value="7"/>
</dbReference>
<dbReference type="InterPro" id="IPR002126">
    <property type="entry name" value="Cadherin-like_dom"/>
</dbReference>
<keyword evidence="7" id="KW-0130">Cell adhesion</keyword>
<evidence type="ECO:0000259" key="12">
    <source>
        <dbReference type="PROSITE" id="PS50268"/>
    </source>
</evidence>
<evidence type="ECO:0000256" key="1">
    <source>
        <dbReference type="ARBA" id="ARBA00004162"/>
    </source>
</evidence>
<evidence type="ECO:0000256" key="4">
    <source>
        <dbReference type="ARBA" id="ARBA00022729"/>
    </source>
</evidence>
<dbReference type="SUPFAM" id="SSF49313">
    <property type="entry name" value="Cadherin-like"/>
    <property type="match status" value="7"/>
</dbReference>
<evidence type="ECO:0000256" key="9">
    <source>
        <dbReference type="ARBA" id="ARBA00023136"/>
    </source>
</evidence>
<dbReference type="EMBL" id="VYZM01009489">
    <property type="protein sequence ID" value="NWU51438.1"/>
    <property type="molecule type" value="Genomic_DNA"/>
</dbReference>